<feature type="compositionally biased region" description="Low complexity" evidence="1">
    <location>
        <begin position="622"/>
        <end position="631"/>
    </location>
</feature>
<feature type="region of interest" description="Disordered" evidence="1">
    <location>
        <begin position="98"/>
        <end position="138"/>
    </location>
</feature>
<protein>
    <submittedName>
        <fullName evidence="2">Uncharacterized protein</fullName>
    </submittedName>
</protein>
<dbReference type="AlphaFoldDB" id="A0A5C3MP27"/>
<evidence type="ECO:0000313" key="3">
    <source>
        <dbReference type="Proteomes" id="UP000305948"/>
    </source>
</evidence>
<accession>A0A5C3MP27</accession>
<dbReference type="EMBL" id="ML213529">
    <property type="protein sequence ID" value="TFK46535.1"/>
    <property type="molecule type" value="Genomic_DNA"/>
</dbReference>
<dbReference type="OrthoDB" id="3269403at2759"/>
<dbReference type="Proteomes" id="UP000305948">
    <property type="component" value="Unassembled WGS sequence"/>
</dbReference>
<evidence type="ECO:0000256" key="1">
    <source>
        <dbReference type="SAM" id="MobiDB-lite"/>
    </source>
</evidence>
<name>A0A5C3MP27_9AGAM</name>
<gene>
    <name evidence="2" type="ORF">OE88DRAFT_1739412</name>
</gene>
<organism evidence="2 3">
    <name type="scientific">Heliocybe sulcata</name>
    <dbReference type="NCBI Taxonomy" id="5364"/>
    <lineage>
        <taxon>Eukaryota</taxon>
        <taxon>Fungi</taxon>
        <taxon>Dikarya</taxon>
        <taxon>Basidiomycota</taxon>
        <taxon>Agaricomycotina</taxon>
        <taxon>Agaricomycetes</taxon>
        <taxon>Gloeophyllales</taxon>
        <taxon>Gloeophyllaceae</taxon>
        <taxon>Heliocybe</taxon>
    </lineage>
</organism>
<keyword evidence="3" id="KW-1185">Reference proteome</keyword>
<evidence type="ECO:0000313" key="2">
    <source>
        <dbReference type="EMBL" id="TFK46535.1"/>
    </source>
</evidence>
<sequence length="768" mass="86280">MARLSDSLAVLGHARTSARLGASALRANIYATMAAFTALAPRLLLHLSSRRRHGPEHLCMDCPRECPGVNAQKDARRGDDITSQESVRLRAETYSQVGKDTSALNADYNRLVPSTPAPPGGPVNQGNGEDRSKPLRFADDPLDRIIERAVERGVEEALKRIQPAESRRTHNRGRSLRPANAAKLVLEQEKARETKDERTAFLREVRSMFKAEFHTEHDDDFVNAAPACSYDIADFKDGIGHGPQEDNLKWDLQGASDSPWNKAVFSILLQKLRSLLRDAELPERSDAYLLDMINTKFLHIRAVWRTAQPAPSESETHLEMRVLARKKAELERARRNTRHLEKYHRREGLLRQLIEEKASSREPDIKGWKWLHELVMNLTEMGMSSEESDDENGVAVFRVRALPWRRDIEKELSLKRGAKPAKRVWGTHLLSSRPPAVGLPRALYRDEWWNEREDNYRRLTLGVPEKDFMWMNLAWSRVPGRSTRYLVAKSAAGKLELVVGWELASQVGAVDIRGSMVSTTCEARCIRTDHLNGQAIQQSCSVASCSYVRKASANIYATMAAFTALAPHLLLRPSSRRRHGPEHLRMDCPRECPGVNAVRSRSCEQRLAPPAHSTIGLDVDNSSRLSTSTSSKRGRKALSPLPPARFEVLPGFLTQSALRRPRLSPLRSRLARLRPVRQCIYSSRSRERWLAVRRPSTTTLGIDVRYARLRGLVSSSTHPLLCLAYAILMHADSSTPGAAYLDWLVSSLSDNVHIDRIPASSGSQSLSL</sequence>
<feature type="compositionally biased region" description="Basic and acidic residues" evidence="1">
    <location>
        <begin position="128"/>
        <end position="138"/>
    </location>
</feature>
<reference evidence="2 3" key="1">
    <citation type="journal article" date="2019" name="Nat. Ecol. Evol.">
        <title>Megaphylogeny resolves global patterns of mushroom evolution.</title>
        <authorList>
            <person name="Varga T."/>
            <person name="Krizsan K."/>
            <person name="Foldi C."/>
            <person name="Dima B."/>
            <person name="Sanchez-Garcia M."/>
            <person name="Sanchez-Ramirez S."/>
            <person name="Szollosi G.J."/>
            <person name="Szarkandi J.G."/>
            <person name="Papp V."/>
            <person name="Albert L."/>
            <person name="Andreopoulos W."/>
            <person name="Angelini C."/>
            <person name="Antonin V."/>
            <person name="Barry K.W."/>
            <person name="Bougher N.L."/>
            <person name="Buchanan P."/>
            <person name="Buyck B."/>
            <person name="Bense V."/>
            <person name="Catcheside P."/>
            <person name="Chovatia M."/>
            <person name="Cooper J."/>
            <person name="Damon W."/>
            <person name="Desjardin D."/>
            <person name="Finy P."/>
            <person name="Geml J."/>
            <person name="Haridas S."/>
            <person name="Hughes K."/>
            <person name="Justo A."/>
            <person name="Karasinski D."/>
            <person name="Kautmanova I."/>
            <person name="Kiss B."/>
            <person name="Kocsube S."/>
            <person name="Kotiranta H."/>
            <person name="LaButti K.M."/>
            <person name="Lechner B.E."/>
            <person name="Liimatainen K."/>
            <person name="Lipzen A."/>
            <person name="Lukacs Z."/>
            <person name="Mihaltcheva S."/>
            <person name="Morgado L.N."/>
            <person name="Niskanen T."/>
            <person name="Noordeloos M.E."/>
            <person name="Ohm R.A."/>
            <person name="Ortiz-Santana B."/>
            <person name="Ovrebo C."/>
            <person name="Racz N."/>
            <person name="Riley R."/>
            <person name="Savchenko A."/>
            <person name="Shiryaev A."/>
            <person name="Soop K."/>
            <person name="Spirin V."/>
            <person name="Szebenyi C."/>
            <person name="Tomsovsky M."/>
            <person name="Tulloss R.E."/>
            <person name="Uehling J."/>
            <person name="Grigoriev I.V."/>
            <person name="Vagvolgyi C."/>
            <person name="Papp T."/>
            <person name="Martin F.M."/>
            <person name="Miettinen O."/>
            <person name="Hibbett D.S."/>
            <person name="Nagy L.G."/>
        </authorList>
    </citation>
    <scope>NUCLEOTIDE SEQUENCE [LARGE SCALE GENOMIC DNA]</scope>
    <source>
        <strain evidence="2 3">OMC1185</strain>
    </source>
</reference>
<dbReference type="STRING" id="5364.A0A5C3MP27"/>
<proteinExistence type="predicted"/>
<feature type="region of interest" description="Disordered" evidence="1">
    <location>
        <begin position="614"/>
        <end position="637"/>
    </location>
</feature>